<dbReference type="FunCoup" id="A0A7J7CDV8">
    <property type="interactions" value="462"/>
</dbReference>
<dbReference type="InterPro" id="IPR041232">
    <property type="entry name" value="NPL"/>
</dbReference>
<dbReference type="PIRSF" id="PIRSF001473">
    <property type="entry name" value="FK506-bp_FPR3"/>
    <property type="match status" value="1"/>
</dbReference>
<evidence type="ECO:0000256" key="1">
    <source>
        <dbReference type="ARBA" id="ARBA00000971"/>
    </source>
</evidence>
<dbReference type="AlphaFoldDB" id="A0A7J7CDV8"/>
<evidence type="ECO:0000256" key="3">
    <source>
        <dbReference type="ARBA" id="ARBA00023110"/>
    </source>
</evidence>
<dbReference type="SUPFAM" id="SSF54534">
    <property type="entry name" value="FKBP-like"/>
    <property type="match status" value="1"/>
</dbReference>
<dbReference type="PANTHER" id="PTHR43811">
    <property type="entry name" value="FKBP-TYPE PEPTIDYL-PROLYL CIS-TRANS ISOMERASE FKPA"/>
    <property type="match status" value="1"/>
</dbReference>
<keyword evidence="4 5" id="KW-0413">Isomerase</keyword>
<feature type="compositionally biased region" description="Polar residues" evidence="6">
    <location>
        <begin position="185"/>
        <end position="205"/>
    </location>
</feature>
<gene>
    <name evidence="8" type="ORF">HS088_TW18G00997</name>
</gene>
<feature type="compositionally biased region" description="Acidic residues" evidence="6">
    <location>
        <begin position="308"/>
        <end position="318"/>
    </location>
</feature>
<dbReference type="Pfam" id="PF00254">
    <property type="entry name" value="FKBP_C"/>
    <property type="match status" value="1"/>
</dbReference>
<evidence type="ECO:0000313" key="8">
    <source>
        <dbReference type="EMBL" id="KAF5732303.1"/>
    </source>
</evidence>
<feature type="compositionally biased region" description="Basic and acidic residues" evidence="6">
    <location>
        <begin position="231"/>
        <end position="242"/>
    </location>
</feature>
<evidence type="ECO:0000313" key="9">
    <source>
        <dbReference type="Proteomes" id="UP000593562"/>
    </source>
</evidence>
<accession>A0A7J7CDV8</accession>
<dbReference type="GO" id="GO:0005634">
    <property type="term" value="C:nucleus"/>
    <property type="evidence" value="ECO:0007669"/>
    <property type="project" value="UniProtKB-ARBA"/>
</dbReference>
<feature type="compositionally biased region" description="Basic residues" evidence="6">
    <location>
        <begin position="348"/>
        <end position="358"/>
    </location>
</feature>
<dbReference type="Pfam" id="PF17800">
    <property type="entry name" value="NPL"/>
    <property type="match status" value="1"/>
</dbReference>
<dbReference type="InParanoid" id="A0A7J7CDV8"/>
<feature type="region of interest" description="Disordered" evidence="6">
    <location>
        <begin position="166"/>
        <end position="397"/>
    </location>
</feature>
<comment type="caution">
    <text evidence="8">The sequence shown here is derived from an EMBL/GenBank/DDBJ whole genome shotgun (WGS) entry which is preliminary data.</text>
</comment>
<evidence type="ECO:0000256" key="2">
    <source>
        <dbReference type="ARBA" id="ARBA00013194"/>
    </source>
</evidence>
<evidence type="ECO:0000259" key="7">
    <source>
        <dbReference type="PROSITE" id="PS50059"/>
    </source>
</evidence>
<dbReference type="InterPro" id="IPR046357">
    <property type="entry name" value="PPIase_dom_sf"/>
</dbReference>
<dbReference type="Gene3D" id="3.10.50.40">
    <property type="match status" value="1"/>
</dbReference>
<dbReference type="EMBL" id="JAAARO010000018">
    <property type="protein sequence ID" value="KAF5732303.1"/>
    <property type="molecule type" value="Genomic_DNA"/>
</dbReference>
<comment type="catalytic activity">
    <reaction evidence="1 5">
        <text>[protein]-peptidylproline (omega=180) = [protein]-peptidylproline (omega=0)</text>
        <dbReference type="Rhea" id="RHEA:16237"/>
        <dbReference type="Rhea" id="RHEA-COMP:10747"/>
        <dbReference type="Rhea" id="RHEA-COMP:10748"/>
        <dbReference type="ChEBI" id="CHEBI:83833"/>
        <dbReference type="ChEBI" id="CHEBI:83834"/>
        <dbReference type="EC" id="5.2.1.8"/>
    </reaction>
</comment>
<organism evidence="8 9">
    <name type="scientific">Tripterygium wilfordii</name>
    <name type="common">Thunder God vine</name>
    <dbReference type="NCBI Taxonomy" id="458696"/>
    <lineage>
        <taxon>Eukaryota</taxon>
        <taxon>Viridiplantae</taxon>
        <taxon>Streptophyta</taxon>
        <taxon>Embryophyta</taxon>
        <taxon>Tracheophyta</taxon>
        <taxon>Spermatophyta</taxon>
        <taxon>Magnoliopsida</taxon>
        <taxon>eudicotyledons</taxon>
        <taxon>Gunneridae</taxon>
        <taxon>Pentapetalae</taxon>
        <taxon>rosids</taxon>
        <taxon>fabids</taxon>
        <taxon>Celastrales</taxon>
        <taxon>Celastraceae</taxon>
        <taxon>Tripterygium</taxon>
    </lineage>
</organism>
<protein>
    <recommendedName>
        <fullName evidence="2 5">peptidylprolyl isomerase</fullName>
        <ecNumber evidence="2 5">5.2.1.8</ecNumber>
    </recommendedName>
</protein>
<evidence type="ECO:0000256" key="4">
    <source>
        <dbReference type="ARBA" id="ARBA00023235"/>
    </source>
</evidence>
<dbReference type="GO" id="GO:0003755">
    <property type="term" value="F:peptidyl-prolyl cis-trans isomerase activity"/>
    <property type="evidence" value="ECO:0007669"/>
    <property type="project" value="UniProtKB-KW"/>
</dbReference>
<proteinExistence type="predicted"/>
<dbReference type="PROSITE" id="PS50059">
    <property type="entry name" value="FKBP_PPIASE"/>
    <property type="match status" value="1"/>
</dbReference>
<keyword evidence="9" id="KW-1185">Reference proteome</keyword>
<dbReference type="Gene3D" id="2.60.120.340">
    <property type="entry name" value="Nucleoplasmin core domain"/>
    <property type="match status" value="1"/>
</dbReference>
<name>A0A7J7CDV8_TRIWF</name>
<keyword evidence="3 5" id="KW-0697">Rotamase</keyword>
<dbReference type="FunFam" id="3.10.50.40:FF:000006">
    <property type="entry name" value="Peptidyl-prolyl cis-trans isomerase"/>
    <property type="match status" value="1"/>
</dbReference>
<feature type="compositionally biased region" description="Polar residues" evidence="6">
    <location>
        <begin position="368"/>
        <end position="380"/>
    </location>
</feature>
<evidence type="ECO:0000256" key="6">
    <source>
        <dbReference type="SAM" id="MobiDB-lite"/>
    </source>
</evidence>
<sequence length="511" mass="56607">MGFWGIEVKPGRPHPYHPDNVPRKLRVTQATLGIGSSKDKSILQCSKGHKSPIFLCSLLPNKTESCSLDLEFDDDEELLAFSVIGSRSIHLSGYFVRTDGDTLREEYEFDSGEDLYETVSETDDSSEYDTEDDYGDDYMDDDEDLEMFRSSSVPNSGVVIEEITDDVKPTNGTGQSKIQKKNRASDSMEQNDSQRQIVVKQSSSVPVLESEDEDGFPISTSHGSKATVVVPKEEEGQVEKKKTKESKKKKTKDVDEIATTKKRKDKSANQDGQLERKAKKKKQQKEKDKDEKARETGTGNVINHISEDEIQPEEENDTDLQVSTDRGDDSQRGLETNSIALPSDNRAEKKKKNKKKDKKKQEAGGGLNSEQPVSSMQDSGEPTLVSGEKQNTAKPSKVRTWANGLVVEELAMGKPDGKRAFLGSQVGVHYIGKLKKNGKIFDSNVGRAPFKFRLGVGQVIKGWDVGIDGMRVGDKRRLTIPPPMGYGTQGAGGKIPPNSWLVFDVELVNVR</sequence>
<dbReference type="EC" id="5.2.1.8" evidence="2 5"/>
<feature type="compositionally biased region" description="Basic and acidic residues" evidence="6">
    <location>
        <begin position="285"/>
        <end position="295"/>
    </location>
</feature>
<reference evidence="8 9" key="1">
    <citation type="journal article" date="2020" name="Nat. Commun.">
        <title>Genome of Tripterygium wilfordii and identification of cytochrome P450 involved in triptolide biosynthesis.</title>
        <authorList>
            <person name="Tu L."/>
            <person name="Su P."/>
            <person name="Zhang Z."/>
            <person name="Gao L."/>
            <person name="Wang J."/>
            <person name="Hu T."/>
            <person name="Zhou J."/>
            <person name="Zhang Y."/>
            <person name="Zhao Y."/>
            <person name="Liu Y."/>
            <person name="Song Y."/>
            <person name="Tong Y."/>
            <person name="Lu Y."/>
            <person name="Yang J."/>
            <person name="Xu C."/>
            <person name="Jia M."/>
            <person name="Peters R.J."/>
            <person name="Huang L."/>
            <person name="Gao W."/>
        </authorList>
    </citation>
    <scope>NUCLEOTIDE SEQUENCE [LARGE SCALE GENOMIC DNA]</scope>
    <source>
        <strain evidence="9">cv. XIE 37</strain>
        <tissue evidence="8">Leaf</tissue>
    </source>
</reference>
<dbReference type="InterPro" id="IPR001179">
    <property type="entry name" value="PPIase_FKBP_dom"/>
</dbReference>
<evidence type="ECO:0000256" key="5">
    <source>
        <dbReference type="PROSITE-ProRule" id="PRU00277"/>
    </source>
</evidence>
<dbReference type="PANTHER" id="PTHR43811:SF19">
    <property type="entry name" value="39 KDA FK506-BINDING NUCLEAR PROTEIN"/>
    <property type="match status" value="1"/>
</dbReference>
<feature type="domain" description="PPIase FKBP-type" evidence="7">
    <location>
        <begin position="423"/>
        <end position="511"/>
    </location>
</feature>
<dbReference type="OrthoDB" id="1902587at2759"/>
<dbReference type="Proteomes" id="UP000593562">
    <property type="component" value="Unassembled WGS sequence"/>
</dbReference>
<dbReference type="InterPro" id="IPR023566">
    <property type="entry name" value="PPIase_Fpr3/Fpr4-like"/>
</dbReference>